<reference evidence="2" key="1">
    <citation type="submission" date="2023-10" db="EMBL/GenBank/DDBJ databases">
        <authorList>
            <person name="Chen Y."/>
            <person name="Shah S."/>
            <person name="Dougan E. K."/>
            <person name="Thang M."/>
            <person name="Chan C."/>
        </authorList>
    </citation>
    <scope>NUCLEOTIDE SEQUENCE [LARGE SCALE GENOMIC DNA]</scope>
</reference>
<sequence>MADFTDAAYNKYHAGQGAGVLIGNWHEEQVIREATGEGRTVPQRHLPRSGLLTDFTKVPNDGFRKMDNTFERVYGPKSVGTPGSTYKESCNYDNDAFKTEGSGPKDRTLQSRHLQEAERLVQEEEAKLAELANARSFETTTTAFHGQVGKPS</sequence>
<evidence type="ECO:0000256" key="1">
    <source>
        <dbReference type="SAM" id="MobiDB-lite"/>
    </source>
</evidence>
<dbReference type="EMBL" id="CAUYUJ010017246">
    <property type="protein sequence ID" value="CAK0873133.1"/>
    <property type="molecule type" value="Genomic_DNA"/>
</dbReference>
<keyword evidence="3" id="KW-1185">Reference proteome</keyword>
<dbReference type="Proteomes" id="UP001189429">
    <property type="component" value="Unassembled WGS sequence"/>
</dbReference>
<proteinExistence type="predicted"/>
<protein>
    <submittedName>
        <fullName evidence="2">Uncharacterized protein</fullName>
    </submittedName>
</protein>
<comment type="caution">
    <text evidence="2">The sequence shown here is derived from an EMBL/GenBank/DDBJ whole genome shotgun (WGS) entry which is preliminary data.</text>
</comment>
<gene>
    <name evidence="2" type="ORF">PCOR1329_LOCUS58425</name>
</gene>
<organism evidence="2 3">
    <name type="scientific">Prorocentrum cordatum</name>
    <dbReference type="NCBI Taxonomy" id="2364126"/>
    <lineage>
        <taxon>Eukaryota</taxon>
        <taxon>Sar</taxon>
        <taxon>Alveolata</taxon>
        <taxon>Dinophyceae</taxon>
        <taxon>Prorocentrales</taxon>
        <taxon>Prorocentraceae</taxon>
        <taxon>Prorocentrum</taxon>
    </lineage>
</organism>
<evidence type="ECO:0000313" key="2">
    <source>
        <dbReference type="EMBL" id="CAK0873133.1"/>
    </source>
</evidence>
<name>A0ABN9VIR3_9DINO</name>
<feature type="region of interest" description="Disordered" evidence="1">
    <location>
        <begin position="132"/>
        <end position="152"/>
    </location>
</feature>
<evidence type="ECO:0000313" key="3">
    <source>
        <dbReference type="Proteomes" id="UP001189429"/>
    </source>
</evidence>
<accession>A0ABN9VIR3</accession>